<protein>
    <submittedName>
        <fullName evidence="3">Uncharacterized protein</fullName>
    </submittedName>
</protein>
<reference evidence="3" key="1">
    <citation type="submission" date="2018-11" db="EMBL/GenBank/DDBJ databases">
        <authorList>
            <consortium name="Pathogen Informatics"/>
        </authorList>
    </citation>
    <scope>NUCLEOTIDE SEQUENCE</scope>
</reference>
<feature type="transmembrane region" description="Helical" evidence="2">
    <location>
        <begin position="40"/>
        <end position="61"/>
    </location>
</feature>
<comment type="caution">
    <text evidence="3">The sequence shown here is derived from an EMBL/GenBank/DDBJ whole genome shotgun (WGS) entry which is preliminary data.</text>
</comment>
<proteinExistence type="predicted"/>
<evidence type="ECO:0000313" key="4">
    <source>
        <dbReference type="Proteomes" id="UP000784294"/>
    </source>
</evidence>
<accession>A0A3S5C5K7</accession>
<feature type="compositionally biased region" description="Low complexity" evidence="1">
    <location>
        <begin position="263"/>
        <end position="274"/>
    </location>
</feature>
<feature type="region of interest" description="Disordered" evidence="1">
    <location>
        <begin position="67"/>
        <end position="87"/>
    </location>
</feature>
<keyword evidence="2" id="KW-0472">Membrane</keyword>
<evidence type="ECO:0000256" key="1">
    <source>
        <dbReference type="SAM" id="MobiDB-lite"/>
    </source>
</evidence>
<dbReference type="EMBL" id="CAAALY010253460">
    <property type="protein sequence ID" value="VEL36884.1"/>
    <property type="molecule type" value="Genomic_DNA"/>
</dbReference>
<dbReference type="AlphaFoldDB" id="A0A3S5C5K7"/>
<evidence type="ECO:0000256" key="2">
    <source>
        <dbReference type="SAM" id="Phobius"/>
    </source>
</evidence>
<evidence type="ECO:0000313" key="3">
    <source>
        <dbReference type="EMBL" id="VEL36884.1"/>
    </source>
</evidence>
<keyword evidence="2" id="KW-0812">Transmembrane</keyword>
<organism evidence="3 4">
    <name type="scientific">Protopolystoma xenopodis</name>
    <dbReference type="NCBI Taxonomy" id="117903"/>
    <lineage>
        <taxon>Eukaryota</taxon>
        <taxon>Metazoa</taxon>
        <taxon>Spiralia</taxon>
        <taxon>Lophotrochozoa</taxon>
        <taxon>Platyhelminthes</taxon>
        <taxon>Monogenea</taxon>
        <taxon>Polyopisthocotylea</taxon>
        <taxon>Polystomatidea</taxon>
        <taxon>Polystomatidae</taxon>
        <taxon>Protopolystoma</taxon>
    </lineage>
</organism>
<name>A0A3S5C5K7_9PLAT</name>
<feature type="region of interest" description="Disordered" evidence="1">
    <location>
        <begin position="263"/>
        <end position="287"/>
    </location>
</feature>
<gene>
    <name evidence="3" type="ORF">PXEA_LOCUS30324</name>
</gene>
<keyword evidence="2" id="KW-1133">Transmembrane helix</keyword>
<feature type="region of interest" description="Disordered" evidence="1">
    <location>
        <begin position="321"/>
        <end position="366"/>
    </location>
</feature>
<sequence>MARLTDDAGETSGNVPSPRSYSGHDHAYYDLGLTVNMTKLNWYISSLFFNFLPFALFLNIFRTAPPTQPETRAQGSVGDGGGAASPFIRGRLTRTTRQPRLYQWAPRFGNSNGDAMDNGNSNSIIGDGADLMRMRQSQMGGSWSGLAGRFVGRGLEARLVDSAGDDDAGRGDEVRVTSPDKRNQFLWFGFLNRTFSGLLSQSKFGGGARVCEPAEDGPRNAASCTSIRPVGLEEDGMEAQLERLTDEAANGGEGDWTHRIEISSSEDASSSSKSTTPATDNVLVGDKEADRETQLRHALAWLEMELAAVRNIQLANQRCLEEPDRGRGSRAAYRSAVGQNKATVGRPVRRQIVDTSRRPPPHGWNEGLRQQVVSFRGSFASSSTLSLPAKIECQVDLKKWP</sequence>
<keyword evidence="4" id="KW-1185">Reference proteome</keyword>
<dbReference type="Proteomes" id="UP000784294">
    <property type="component" value="Unassembled WGS sequence"/>
</dbReference>